<protein>
    <recommendedName>
        <fullName evidence="2">DUF6535 domain-containing protein</fullName>
    </recommendedName>
</protein>
<keyword evidence="1" id="KW-0812">Transmembrane</keyword>
<keyword evidence="1" id="KW-0472">Membrane</keyword>
<accession>A0A0W0FX61</accession>
<feature type="domain" description="DUF6535" evidence="2">
    <location>
        <begin position="1"/>
        <end position="128"/>
    </location>
</feature>
<dbReference type="EMBL" id="LATX01001532">
    <property type="protein sequence ID" value="KTB40930.1"/>
    <property type="molecule type" value="Genomic_DNA"/>
</dbReference>
<evidence type="ECO:0000259" key="2">
    <source>
        <dbReference type="Pfam" id="PF20153"/>
    </source>
</evidence>
<dbReference type="eggNOG" id="ENOG502SN69">
    <property type="taxonomic scope" value="Eukaryota"/>
</dbReference>
<name>A0A0W0FX61_MONRR</name>
<feature type="transmembrane region" description="Helical" evidence="1">
    <location>
        <begin position="73"/>
        <end position="95"/>
    </location>
</feature>
<organism evidence="3 4">
    <name type="scientific">Moniliophthora roreri</name>
    <name type="common">Frosty pod rot fungus</name>
    <name type="synonym">Monilia roreri</name>
    <dbReference type="NCBI Taxonomy" id="221103"/>
    <lineage>
        <taxon>Eukaryota</taxon>
        <taxon>Fungi</taxon>
        <taxon>Dikarya</taxon>
        <taxon>Basidiomycota</taxon>
        <taxon>Agaricomycotina</taxon>
        <taxon>Agaricomycetes</taxon>
        <taxon>Agaricomycetidae</taxon>
        <taxon>Agaricales</taxon>
        <taxon>Marasmiineae</taxon>
        <taxon>Marasmiaceae</taxon>
        <taxon>Moniliophthora</taxon>
    </lineage>
</organism>
<comment type="caution">
    <text evidence="3">The sequence shown here is derived from an EMBL/GenBank/DDBJ whole genome shotgun (WGS) entry which is preliminary data.</text>
</comment>
<evidence type="ECO:0000313" key="3">
    <source>
        <dbReference type="EMBL" id="KTB40930.1"/>
    </source>
</evidence>
<reference evidence="3 4" key="1">
    <citation type="submission" date="2015-12" db="EMBL/GenBank/DDBJ databases">
        <title>Draft genome sequence of Moniliophthora roreri, the causal agent of frosty pod rot of cacao.</title>
        <authorList>
            <person name="Aime M.C."/>
            <person name="Diaz-Valderrama J.R."/>
            <person name="Kijpornyongpan T."/>
            <person name="Phillips-Mora W."/>
        </authorList>
    </citation>
    <scope>NUCLEOTIDE SEQUENCE [LARGE SCALE GENOMIC DNA]</scope>
    <source>
        <strain evidence="3 4">MCA 2952</strain>
    </source>
</reference>
<dbReference type="Proteomes" id="UP000054988">
    <property type="component" value="Unassembled WGS sequence"/>
</dbReference>
<dbReference type="AlphaFoldDB" id="A0A0W0FX61"/>
<evidence type="ECO:0000256" key="1">
    <source>
        <dbReference type="SAM" id="Phobius"/>
    </source>
</evidence>
<proteinExistence type="predicted"/>
<dbReference type="Pfam" id="PF20153">
    <property type="entry name" value="DUF6535"/>
    <property type="match status" value="1"/>
</dbReference>
<sequence length="128" mass="14702">MVKNWRDDIDTLLVFAGLLSAVVTVFTIESYQWLSEDPNDATVALLTRISLQLNGSQSTLPERLAFAAYPSSIRINCFWFLSFIFNLTSALFGLLCKQWIQEHQRDTQTRTPGEALALRQLRRESFEK</sequence>
<keyword evidence="1" id="KW-1133">Transmembrane helix</keyword>
<evidence type="ECO:0000313" key="4">
    <source>
        <dbReference type="Proteomes" id="UP000054988"/>
    </source>
</evidence>
<gene>
    <name evidence="3" type="ORF">WG66_6464</name>
</gene>
<feature type="transmembrane region" description="Helical" evidence="1">
    <location>
        <begin position="12"/>
        <end position="34"/>
    </location>
</feature>
<dbReference type="InterPro" id="IPR045338">
    <property type="entry name" value="DUF6535"/>
</dbReference>